<dbReference type="FunFam" id="3.40.50.720:FF:000084">
    <property type="entry name" value="Short-chain dehydrogenase reductase"/>
    <property type="match status" value="1"/>
</dbReference>
<dbReference type="PROSITE" id="PS00061">
    <property type="entry name" value="ADH_SHORT"/>
    <property type="match status" value="1"/>
</dbReference>
<dbReference type="SUPFAM" id="SSF51735">
    <property type="entry name" value="NAD(P)-binding Rossmann-fold domains"/>
    <property type="match status" value="1"/>
</dbReference>
<sequence>MKNETKKNLNIPQTQERPGTEKKMKPLPVTDNNDPGSGKLSNKIALITGGDSGIGKAVALLFAKEGADIAIVYLNETADASDTKHLIEKKYSKTCLAIAGDVSTESFCHDAVQQVIDRYGRIDVLVNNAGIHYETPEVAELDTGKMELTFRTNVFSMFWMVKHAVKHMPEGASIINTSSVTAYRGSASLLDYAATKGAIVSFTRSLASHLVKNKIRVNGVAPGPIWTPLIIASFNEERVAQHGSEAPMERPGEPIEVAPSYLFLASRDSSYMTGQFLHPNGGEIVNG</sequence>
<dbReference type="InterPro" id="IPR002347">
    <property type="entry name" value="SDR_fam"/>
</dbReference>
<protein>
    <submittedName>
        <fullName evidence="4">SDR family NAD(P)-dependent oxidoreductase</fullName>
    </submittedName>
</protein>
<dbReference type="InterPro" id="IPR036291">
    <property type="entry name" value="NAD(P)-bd_dom_sf"/>
</dbReference>
<dbReference type="PRINTS" id="PR00080">
    <property type="entry name" value="SDRFAMILY"/>
</dbReference>
<dbReference type="PRINTS" id="PR00081">
    <property type="entry name" value="GDHRDH"/>
</dbReference>
<accession>A0A3E1NKG6</accession>
<evidence type="ECO:0000313" key="4">
    <source>
        <dbReference type="EMBL" id="RFM28324.1"/>
    </source>
</evidence>
<dbReference type="PANTHER" id="PTHR48107:SF16">
    <property type="entry name" value="NADPH-DEPENDENT ALDEHYDE REDUCTASE 1, CHLOROPLASTIC"/>
    <property type="match status" value="1"/>
</dbReference>
<name>A0A3E1NKG6_9BACT</name>
<evidence type="ECO:0000256" key="2">
    <source>
        <dbReference type="ARBA" id="ARBA00023002"/>
    </source>
</evidence>
<dbReference type="GO" id="GO:0016614">
    <property type="term" value="F:oxidoreductase activity, acting on CH-OH group of donors"/>
    <property type="evidence" value="ECO:0007669"/>
    <property type="project" value="UniProtKB-ARBA"/>
</dbReference>
<dbReference type="PANTHER" id="PTHR48107">
    <property type="entry name" value="NADPH-DEPENDENT ALDEHYDE REDUCTASE-LIKE PROTEIN, CHLOROPLASTIC-RELATED"/>
    <property type="match status" value="1"/>
</dbReference>
<evidence type="ECO:0000256" key="3">
    <source>
        <dbReference type="SAM" id="MobiDB-lite"/>
    </source>
</evidence>
<proteinExistence type="inferred from homology"/>
<dbReference type="RefSeq" id="WP_116847571.1">
    <property type="nucleotide sequence ID" value="NZ_QTJU01000003.1"/>
</dbReference>
<dbReference type="Proteomes" id="UP000261284">
    <property type="component" value="Unassembled WGS sequence"/>
</dbReference>
<feature type="compositionally biased region" description="Polar residues" evidence="3">
    <location>
        <begin position="8"/>
        <end position="17"/>
    </location>
</feature>
<dbReference type="OrthoDB" id="9803333at2"/>
<comment type="caution">
    <text evidence="4">The sequence shown here is derived from an EMBL/GenBank/DDBJ whole genome shotgun (WGS) entry which is preliminary data.</text>
</comment>
<dbReference type="Pfam" id="PF13561">
    <property type="entry name" value="adh_short_C2"/>
    <property type="match status" value="1"/>
</dbReference>
<dbReference type="AlphaFoldDB" id="A0A3E1NKG6"/>
<comment type="similarity">
    <text evidence="1">Belongs to the short-chain dehydrogenases/reductases (SDR) family.</text>
</comment>
<dbReference type="CDD" id="cd05355">
    <property type="entry name" value="SDR_c1"/>
    <property type="match status" value="1"/>
</dbReference>
<evidence type="ECO:0000313" key="5">
    <source>
        <dbReference type="Proteomes" id="UP000261284"/>
    </source>
</evidence>
<feature type="region of interest" description="Disordered" evidence="3">
    <location>
        <begin position="1"/>
        <end position="38"/>
    </location>
</feature>
<keyword evidence="5" id="KW-1185">Reference proteome</keyword>
<organism evidence="4 5">
    <name type="scientific">Deminuibacter soli</name>
    <dbReference type="NCBI Taxonomy" id="2291815"/>
    <lineage>
        <taxon>Bacteria</taxon>
        <taxon>Pseudomonadati</taxon>
        <taxon>Bacteroidota</taxon>
        <taxon>Chitinophagia</taxon>
        <taxon>Chitinophagales</taxon>
        <taxon>Chitinophagaceae</taxon>
        <taxon>Deminuibacter</taxon>
    </lineage>
</organism>
<dbReference type="InterPro" id="IPR020904">
    <property type="entry name" value="Sc_DH/Rdtase_CS"/>
</dbReference>
<reference evidence="4 5" key="1">
    <citation type="submission" date="2018-08" db="EMBL/GenBank/DDBJ databases">
        <title>Chitinophagaceae sp. K23C18032701, a novel bacterium isolated from forest soil.</title>
        <authorList>
            <person name="Wang C."/>
        </authorList>
    </citation>
    <scope>NUCLEOTIDE SEQUENCE [LARGE SCALE GENOMIC DNA]</scope>
    <source>
        <strain evidence="4 5">K23C18032701</strain>
    </source>
</reference>
<dbReference type="EMBL" id="QTJU01000003">
    <property type="protein sequence ID" value="RFM28324.1"/>
    <property type="molecule type" value="Genomic_DNA"/>
</dbReference>
<evidence type="ECO:0000256" key="1">
    <source>
        <dbReference type="ARBA" id="ARBA00006484"/>
    </source>
</evidence>
<gene>
    <name evidence="4" type="ORF">DXN05_10945</name>
</gene>
<dbReference type="Gene3D" id="3.40.50.720">
    <property type="entry name" value="NAD(P)-binding Rossmann-like Domain"/>
    <property type="match status" value="1"/>
</dbReference>
<keyword evidence="2" id="KW-0560">Oxidoreductase</keyword>